<evidence type="ECO:0000256" key="19">
    <source>
        <dbReference type="SAM" id="Phobius"/>
    </source>
</evidence>
<dbReference type="EMBL" id="BHVZ01000012">
    <property type="protein sequence ID" value="GCB30274.1"/>
    <property type="molecule type" value="Genomic_DNA"/>
</dbReference>
<keyword evidence="8" id="KW-1003">Cell membrane</keyword>
<evidence type="ECO:0000256" key="10">
    <source>
        <dbReference type="ARBA" id="ARBA00022679"/>
    </source>
</evidence>
<dbReference type="InterPro" id="IPR000374">
    <property type="entry name" value="PC_trans"/>
</dbReference>
<evidence type="ECO:0000256" key="8">
    <source>
        <dbReference type="ARBA" id="ARBA00022475"/>
    </source>
</evidence>
<name>A0A401LFL8_9FIRM</name>
<evidence type="ECO:0000256" key="13">
    <source>
        <dbReference type="ARBA" id="ARBA00022989"/>
    </source>
</evidence>
<keyword evidence="13 19" id="KW-1133">Transmembrane helix</keyword>
<keyword evidence="17" id="KW-1208">Phospholipid metabolism</keyword>
<keyword evidence="15 19" id="KW-0472">Membrane</keyword>
<organism evidence="20 21">
    <name type="scientific">Anaerotignum faecicola</name>
    <dbReference type="NCBI Taxonomy" id="2358141"/>
    <lineage>
        <taxon>Bacteria</taxon>
        <taxon>Bacillati</taxon>
        <taxon>Bacillota</taxon>
        <taxon>Clostridia</taxon>
        <taxon>Lachnospirales</taxon>
        <taxon>Anaerotignaceae</taxon>
        <taxon>Anaerotignum</taxon>
    </lineage>
</organism>
<dbReference type="PANTHER" id="PTHR46382">
    <property type="entry name" value="PHOSPHATIDATE CYTIDYLYLTRANSFERASE"/>
    <property type="match status" value="1"/>
</dbReference>
<dbReference type="GO" id="GO:0016024">
    <property type="term" value="P:CDP-diacylglycerol biosynthetic process"/>
    <property type="evidence" value="ECO:0007669"/>
    <property type="project" value="UniProtKB-UniPathway"/>
</dbReference>
<protein>
    <recommendedName>
        <fullName evidence="7 18">Phosphatidate cytidylyltransferase</fullName>
        <ecNumber evidence="6 18">2.7.7.41</ecNumber>
    </recommendedName>
</protein>
<dbReference type="EC" id="2.7.7.41" evidence="6 18"/>
<accession>A0A401LFL8</accession>
<keyword evidence="16" id="KW-0594">Phospholipid biosynthesis</keyword>
<comment type="catalytic activity">
    <reaction evidence="1 18">
        <text>a 1,2-diacyl-sn-glycero-3-phosphate + CTP + H(+) = a CDP-1,2-diacyl-sn-glycerol + diphosphate</text>
        <dbReference type="Rhea" id="RHEA:16229"/>
        <dbReference type="ChEBI" id="CHEBI:15378"/>
        <dbReference type="ChEBI" id="CHEBI:33019"/>
        <dbReference type="ChEBI" id="CHEBI:37563"/>
        <dbReference type="ChEBI" id="CHEBI:58332"/>
        <dbReference type="ChEBI" id="CHEBI:58608"/>
        <dbReference type="EC" id="2.7.7.41"/>
    </reaction>
</comment>
<reference evidence="20 21" key="1">
    <citation type="submission" date="2018-10" db="EMBL/GenBank/DDBJ databases">
        <title>Draft Genome Sequence of Anaerotignum sp. KCTC 15736.</title>
        <authorList>
            <person name="Choi S.H."/>
            <person name="Kim J.S."/>
            <person name="Kang S.W."/>
            <person name="Lee J.S."/>
            <person name="Park S.H."/>
        </authorList>
    </citation>
    <scope>NUCLEOTIDE SEQUENCE [LARGE SCALE GENOMIC DNA]</scope>
    <source>
        <strain evidence="20 21">KCTC 15736</strain>
    </source>
</reference>
<dbReference type="UniPathway" id="UPA00557">
    <property type="reaction ID" value="UER00614"/>
</dbReference>
<evidence type="ECO:0000313" key="21">
    <source>
        <dbReference type="Proteomes" id="UP000287361"/>
    </source>
</evidence>
<feature type="transmembrane region" description="Helical" evidence="19">
    <location>
        <begin position="132"/>
        <end position="152"/>
    </location>
</feature>
<dbReference type="PANTHER" id="PTHR46382:SF1">
    <property type="entry name" value="PHOSPHATIDATE CYTIDYLYLTRANSFERASE"/>
    <property type="match status" value="1"/>
</dbReference>
<evidence type="ECO:0000256" key="16">
    <source>
        <dbReference type="ARBA" id="ARBA00023209"/>
    </source>
</evidence>
<evidence type="ECO:0000256" key="6">
    <source>
        <dbReference type="ARBA" id="ARBA00012487"/>
    </source>
</evidence>
<dbReference type="Proteomes" id="UP000287361">
    <property type="component" value="Unassembled WGS sequence"/>
</dbReference>
<keyword evidence="11 18" id="KW-0812">Transmembrane</keyword>
<dbReference type="Pfam" id="PF01148">
    <property type="entry name" value="CTP_transf_1"/>
    <property type="match status" value="1"/>
</dbReference>
<sequence length="269" mass="29623">MKTRILSAVVALPLLLFIVISGGIWLHVGVGLLGLIGMYEFNRAIAGEVKGAHIIAYLFGLFYVVFMDKLVYTQTLFSVFTSLFVLALLIYSVLCYRKTSYVECCASFFGFFYACFLLSHVYLVREFDHGKLLIWLAFISAFGSDTGAYFSGYFLGKNKLCPALSPKKTIEGSIGGIITALVLCLLYGLWINRFHPIAGVNVLLLCGLVGFFGSILSQIGDLAASSIKRQVGIKDYGNLLPGHGGVLDRFDSVILTTPVLYYVMLFLIH</sequence>
<keyword evidence="10 18" id="KW-0808">Transferase</keyword>
<evidence type="ECO:0000256" key="5">
    <source>
        <dbReference type="ARBA" id="ARBA00010185"/>
    </source>
</evidence>
<evidence type="ECO:0000256" key="1">
    <source>
        <dbReference type="ARBA" id="ARBA00001698"/>
    </source>
</evidence>
<comment type="caution">
    <text evidence="20">The sequence shown here is derived from an EMBL/GenBank/DDBJ whole genome shotgun (WGS) entry which is preliminary data.</text>
</comment>
<feature type="transmembrane region" description="Helical" evidence="19">
    <location>
        <begin position="250"/>
        <end position="268"/>
    </location>
</feature>
<gene>
    <name evidence="20" type="ORF">KGMB03357_19350</name>
</gene>
<evidence type="ECO:0000256" key="9">
    <source>
        <dbReference type="ARBA" id="ARBA00022516"/>
    </source>
</evidence>
<keyword evidence="9" id="KW-0444">Lipid biosynthesis</keyword>
<evidence type="ECO:0000256" key="2">
    <source>
        <dbReference type="ARBA" id="ARBA00004651"/>
    </source>
</evidence>
<dbReference type="AlphaFoldDB" id="A0A401LFL8"/>
<evidence type="ECO:0000256" key="14">
    <source>
        <dbReference type="ARBA" id="ARBA00023098"/>
    </source>
</evidence>
<dbReference type="PROSITE" id="PS01315">
    <property type="entry name" value="CDS"/>
    <property type="match status" value="1"/>
</dbReference>
<comment type="subcellular location">
    <subcellularLocation>
        <location evidence="2">Cell membrane</location>
        <topology evidence="2">Multi-pass membrane protein</topology>
    </subcellularLocation>
</comment>
<evidence type="ECO:0000256" key="12">
    <source>
        <dbReference type="ARBA" id="ARBA00022695"/>
    </source>
</evidence>
<evidence type="ECO:0000256" key="15">
    <source>
        <dbReference type="ARBA" id="ARBA00023136"/>
    </source>
</evidence>
<proteinExistence type="inferred from homology"/>
<keyword evidence="21" id="KW-1185">Reference proteome</keyword>
<keyword evidence="12 18" id="KW-0548">Nucleotidyltransferase</keyword>
<evidence type="ECO:0000256" key="11">
    <source>
        <dbReference type="ARBA" id="ARBA00022692"/>
    </source>
</evidence>
<comment type="similarity">
    <text evidence="5 18">Belongs to the CDS family.</text>
</comment>
<evidence type="ECO:0000256" key="4">
    <source>
        <dbReference type="ARBA" id="ARBA00005189"/>
    </source>
</evidence>
<keyword evidence="14" id="KW-0443">Lipid metabolism</keyword>
<feature type="transmembrane region" description="Helical" evidence="19">
    <location>
        <begin position="75"/>
        <end position="94"/>
    </location>
</feature>
<dbReference type="GO" id="GO:0004605">
    <property type="term" value="F:phosphatidate cytidylyltransferase activity"/>
    <property type="evidence" value="ECO:0007669"/>
    <property type="project" value="UniProtKB-EC"/>
</dbReference>
<feature type="transmembrane region" description="Helical" evidence="19">
    <location>
        <begin position="172"/>
        <end position="190"/>
    </location>
</feature>
<feature type="transmembrane region" description="Helical" evidence="19">
    <location>
        <begin position="197"/>
        <end position="216"/>
    </location>
</feature>
<feature type="transmembrane region" description="Helical" evidence="19">
    <location>
        <begin position="51"/>
        <end position="68"/>
    </location>
</feature>
<feature type="transmembrane region" description="Helical" evidence="19">
    <location>
        <begin position="12"/>
        <end position="39"/>
    </location>
</feature>
<comment type="pathway">
    <text evidence="3 18">Phospholipid metabolism; CDP-diacylglycerol biosynthesis; CDP-diacylglycerol from sn-glycerol 3-phosphate: step 3/3.</text>
</comment>
<evidence type="ECO:0000256" key="17">
    <source>
        <dbReference type="ARBA" id="ARBA00023264"/>
    </source>
</evidence>
<comment type="pathway">
    <text evidence="4">Lipid metabolism.</text>
</comment>
<evidence type="ECO:0000256" key="3">
    <source>
        <dbReference type="ARBA" id="ARBA00005119"/>
    </source>
</evidence>
<evidence type="ECO:0000256" key="7">
    <source>
        <dbReference type="ARBA" id="ARBA00019373"/>
    </source>
</evidence>
<evidence type="ECO:0000256" key="18">
    <source>
        <dbReference type="RuleBase" id="RU003938"/>
    </source>
</evidence>
<evidence type="ECO:0000313" key="20">
    <source>
        <dbReference type="EMBL" id="GCB30274.1"/>
    </source>
</evidence>
<dbReference type="OrthoDB" id="9799199at2"/>
<dbReference type="GO" id="GO:0005886">
    <property type="term" value="C:plasma membrane"/>
    <property type="evidence" value="ECO:0007669"/>
    <property type="project" value="UniProtKB-SubCell"/>
</dbReference>
<feature type="transmembrane region" description="Helical" evidence="19">
    <location>
        <begin position="100"/>
        <end position="123"/>
    </location>
</feature>